<feature type="signal peptide" evidence="1">
    <location>
        <begin position="1"/>
        <end position="23"/>
    </location>
</feature>
<keyword evidence="1" id="KW-0732">Signal</keyword>
<protein>
    <recommendedName>
        <fullName evidence="2">Hemerythrin-like domain-containing protein</fullName>
    </recommendedName>
</protein>
<accession>A0AB74J318</accession>
<sequence length="458" mass="51294">MVGLMPRLFALTIVAVAIGLLFANKSSNMTSAVRERQSWADGPCELVHTPQFLTKKEDIWAKGATHMALLHNAILRGFNTIYLQAPHVKPEEYSDFVGYSLAWYRFVKSHHDDEEAELFPKVDQVLKEKGIWDETHQEHESFLVGLGDFHLYLSTLPTASTFDGTKLVTIMDTFREPFAHYFHHEISTIASFATLPSAPPADSPKASAAAVILKAWGKKTLTKAGMTDVVPFALLNLDRTFEEGMWAAWPPMPGPIRWMMVNMFGSWNWAWWKFASCDVQGNPRPFHHMSSGLSVLCTSNSLSEHSIFTIDGVARPEQFYPFLKGQPLVPNPLSRLRITTPSRVQVGLGPPVATAGHPTYDETPMDLSLGLHFSAETLVVEYDDGPNSDVMRAFRDLERSFQRTSPYGVDVWIQLSLSTSLTEQTLGLTPVPRMVIAVFLRDPAQWELVHAGLRHTTD</sequence>
<name>A0AB74J318_AURPU</name>
<evidence type="ECO:0000259" key="2">
    <source>
        <dbReference type="Pfam" id="PF01814"/>
    </source>
</evidence>
<proteinExistence type="predicted"/>
<dbReference type="AlphaFoldDB" id="A0AB74J318"/>
<reference evidence="3 4" key="1">
    <citation type="submission" date="2018-10" db="EMBL/GenBank/DDBJ databases">
        <title>Fifty Aureobasidium pullulans genomes reveal a recombining polyextremotolerant generalist.</title>
        <authorList>
            <person name="Gostincar C."/>
            <person name="Turk M."/>
            <person name="Zajc J."/>
            <person name="Gunde-Cimerman N."/>
        </authorList>
    </citation>
    <scope>NUCLEOTIDE SEQUENCE [LARGE SCALE GENOMIC DNA]</scope>
    <source>
        <strain evidence="3 4">EXF-10796</strain>
    </source>
</reference>
<organism evidence="3 4">
    <name type="scientific">Aureobasidium pullulans</name>
    <name type="common">Black yeast</name>
    <name type="synonym">Pullularia pullulans</name>
    <dbReference type="NCBI Taxonomy" id="5580"/>
    <lineage>
        <taxon>Eukaryota</taxon>
        <taxon>Fungi</taxon>
        <taxon>Dikarya</taxon>
        <taxon>Ascomycota</taxon>
        <taxon>Pezizomycotina</taxon>
        <taxon>Dothideomycetes</taxon>
        <taxon>Dothideomycetidae</taxon>
        <taxon>Dothideales</taxon>
        <taxon>Saccotheciaceae</taxon>
        <taxon>Aureobasidium</taxon>
    </lineage>
</organism>
<dbReference type="PANTHER" id="PTHR38048">
    <property type="entry name" value="EXPRESSED PROTEIN"/>
    <property type="match status" value="1"/>
</dbReference>
<comment type="caution">
    <text evidence="3">The sequence shown here is derived from an EMBL/GenBank/DDBJ whole genome shotgun (WGS) entry which is preliminary data.</text>
</comment>
<dbReference type="InterPro" id="IPR053206">
    <property type="entry name" value="Dimeric_xanthone_biosynth"/>
</dbReference>
<feature type="domain" description="Hemerythrin-like" evidence="2">
    <location>
        <begin position="68"/>
        <end position="186"/>
    </location>
</feature>
<dbReference type="Proteomes" id="UP000309076">
    <property type="component" value="Unassembled WGS sequence"/>
</dbReference>
<evidence type="ECO:0000313" key="4">
    <source>
        <dbReference type="Proteomes" id="UP000309076"/>
    </source>
</evidence>
<dbReference type="PANTHER" id="PTHR38048:SF2">
    <property type="entry name" value="HEMERYTHRIN-LIKE DOMAIN-CONTAINING PROTEIN"/>
    <property type="match status" value="1"/>
</dbReference>
<evidence type="ECO:0000313" key="3">
    <source>
        <dbReference type="EMBL" id="THW47464.1"/>
    </source>
</evidence>
<dbReference type="EMBL" id="QZAM01000048">
    <property type="protein sequence ID" value="THW47464.1"/>
    <property type="molecule type" value="Genomic_DNA"/>
</dbReference>
<gene>
    <name evidence="3" type="ORF">D6D21_03441</name>
</gene>
<dbReference type="Pfam" id="PF01814">
    <property type="entry name" value="Hemerythrin"/>
    <property type="match status" value="1"/>
</dbReference>
<feature type="chain" id="PRO_5044496294" description="Hemerythrin-like domain-containing protein" evidence="1">
    <location>
        <begin position="24"/>
        <end position="458"/>
    </location>
</feature>
<dbReference type="CDD" id="cd12108">
    <property type="entry name" value="Hr-like"/>
    <property type="match status" value="1"/>
</dbReference>
<dbReference type="InterPro" id="IPR012312">
    <property type="entry name" value="Hemerythrin-like"/>
</dbReference>
<evidence type="ECO:0000256" key="1">
    <source>
        <dbReference type="SAM" id="SignalP"/>
    </source>
</evidence>